<gene>
    <name evidence="2" type="ORF">SVIO_109740</name>
</gene>
<dbReference type="OrthoDB" id="4187664at2"/>
<dbReference type="Proteomes" id="UP000301309">
    <property type="component" value="Unassembled WGS sequence"/>
</dbReference>
<dbReference type="AlphaFoldDB" id="A0A4D4LFC5"/>
<evidence type="ECO:0000313" key="2">
    <source>
        <dbReference type="EMBL" id="GDY60351.1"/>
    </source>
</evidence>
<evidence type="ECO:0000313" key="3">
    <source>
        <dbReference type="Proteomes" id="UP000301309"/>
    </source>
</evidence>
<keyword evidence="3" id="KW-1185">Reference proteome</keyword>
<evidence type="ECO:0000256" key="1">
    <source>
        <dbReference type="SAM" id="MobiDB-lite"/>
    </source>
</evidence>
<protein>
    <submittedName>
        <fullName evidence="2">Uncharacterized protein</fullName>
    </submittedName>
</protein>
<feature type="compositionally biased region" description="Basic and acidic residues" evidence="1">
    <location>
        <begin position="161"/>
        <end position="171"/>
    </location>
</feature>
<name>A0A4D4LFC5_STRVO</name>
<comment type="caution">
    <text evidence="2">The sequence shown here is derived from an EMBL/GenBank/DDBJ whole genome shotgun (WGS) entry which is preliminary data.</text>
</comment>
<dbReference type="EMBL" id="BJHW01000002">
    <property type="protein sequence ID" value="GDY60351.1"/>
    <property type="molecule type" value="Genomic_DNA"/>
</dbReference>
<feature type="region of interest" description="Disordered" evidence="1">
    <location>
        <begin position="147"/>
        <end position="185"/>
    </location>
</feature>
<reference evidence="2 3" key="1">
    <citation type="journal article" date="2020" name="Int. J. Syst. Evol. Microbiol.">
        <title>Reclassification of Streptomyces castelarensis and Streptomyces sporoclivatus as later heterotypic synonyms of Streptomyces antimycoticus.</title>
        <authorList>
            <person name="Komaki H."/>
            <person name="Tamura T."/>
        </authorList>
    </citation>
    <scope>NUCLEOTIDE SEQUENCE [LARGE SCALE GENOMIC DNA]</scope>
    <source>
        <strain evidence="2 3">NBRC 13459</strain>
    </source>
</reference>
<organism evidence="2 3">
    <name type="scientific">Streptomyces violaceusniger</name>
    <dbReference type="NCBI Taxonomy" id="68280"/>
    <lineage>
        <taxon>Bacteria</taxon>
        <taxon>Bacillati</taxon>
        <taxon>Actinomycetota</taxon>
        <taxon>Actinomycetes</taxon>
        <taxon>Kitasatosporales</taxon>
        <taxon>Streptomycetaceae</taxon>
        <taxon>Streptomyces</taxon>
        <taxon>Streptomyces violaceusniger group</taxon>
    </lineage>
</organism>
<dbReference type="RefSeq" id="WP_137982189.1">
    <property type="nucleotide sequence ID" value="NZ_BAAASO010000094.1"/>
</dbReference>
<accession>A0A4D4LFC5</accession>
<proteinExistence type="predicted"/>
<sequence length="185" mass="20252">MAALPESRRAGLPWGVLRGADQELNEIAKELRTWLDDAGITVAALHGRLTPDHFPDGVVPAQRKLYDFCAGKDLTWAFVEAVADACTPGDAPAQEQKLSPVRQMWETARTNPSALGGGGELMEAKDRVIAAYERIYWPQSAAPWPVSSLRDGPAGCSSADVQRRRHDDRGQGRRQGWARCSWAST</sequence>